<evidence type="ECO:0000256" key="3">
    <source>
        <dbReference type="ARBA" id="ARBA00023125"/>
    </source>
</evidence>
<evidence type="ECO:0000256" key="4">
    <source>
        <dbReference type="ARBA" id="ARBA00023163"/>
    </source>
</evidence>
<dbReference type="PROSITE" id="PS50048">
    <property type="entry name" value="ZN2_CY6_FUNGAL_2"/>
    <property type="match status" value="1"/>
</dbReference>
<keyword evidence="5" id="KW-0539">Nucleus</keyword>
<evidence type="ECO:0000313" key="8">
    <source>
        <dbReference type="EMBL" id="KAJ4855721.1"/>
    </source>
</evidence>
<feature type="region of interest" description="Disordered" evidence="6">
    <location>
        <begin position="47"/>
        <end position="73"/>
    </location>
</feature>
<dbReference type="RefSeq" id="XP_056024777.1">
    <property type="nucleotide sequence ID" value="XM_056176299.1"/>
</dbReference>
<dbReference type="CDD" id="cd00067">
    <property type="entry name" value="GAL4"/>
    <property type="match status" value="1"/>
</dbReference>
<dbReference type="PANTHER" id="PTHR31845">
    <property type="entry name" value="FINGER DOMAIN PROTEIN, PUTATIVE-RELATED"/>
    <property type="match status" value="1"/>
</dbReference>
<feature type="compositionally biased region" description="Polar residues" evidence="6">
    <location>
        <begin position="62"/>
        <end position="73"/>
    </location>
</feature>
<keyword evidence="2" id="KW-0805">Transcription regulation</keyword>
<evidence type="ECO:0000256" key="5">
    <source>
        <dbReference type="ARBA" id="ARBA00023242"/>
    </source>
</evidence>
<dbReference type="InterPro" id="IPR051089">
    <property type="entry name" value="prtT"/>
</dbReference>
<keyword evidence="9" id="KW-1185">Reference proteome</keyword>
<dbReference type="AlphaFoldDB" id="A0A9W9B9D5"/>
<feature type="region of interest" description="Disordered" evidence="6">
    <location>
        <begin position="112"/>
        <end position="132"/>
    </location>
</feature>
<dbReference type="InterPro" id="IPR001138">
    <property type="entry name" value="Zn2Cys6_DnaBD"/>
</dbReference>
<evidence type="ECO:0000259" key="7">
    <source>
        <dbReference type="PROSITE" id="PS50048"/>
    </source>
</evidence>
<keyword evidence="4" id="KW-0804">Transcription</keyword>
<feature type="compositionally biased region" description="Basic residues" evidence="6">
    <location>
        <begin position="47"/>
        <end position="56"/>
    </location>
</feature>
<dbReference type="InterPro" id="IPR036864">
    <property type="entry name" value="Zn2-C6_fun-type_DNA-bd_sf"/>
</dbReference>
<proteinExistence type="predicted"/>
<accession>A0A9W9B9D5</accession>
<evidence type="ECO:0000256" key="6">
    <source>
        <dbReference type="SAM" id="MobiDB-lite"/>
    </source>
</evidence>
<reference evidence="8" key="1">
    <citation type="submission" date="2022-09" db="EMBL/GenBank/DDBJ databases">
        <title>Chromosome-level assembly of Trichoderma breve T069, a fungus used in development of biopesticide product.</title>
        <authorList>
            <person name="Lin R."/>
            <person name="Liu T."/>
        </authorList>
    </citation>
    <scope>NUCLEOTIDE SEQUENCE</scope>
    <source>
        <strain evidence="8">T069</strain>
    </source>
</reference>
<evidence type="ECO:0000313" key="9">
    <source>
        <dbReference type="Proteomes" id="UP001140511"/>
    </source>
</evidence>
<gene>
    <name evidence="8" type="ORF">T069G_09089</name>
</gene>
<dbReference type="GO" id="GO:0008270">
    <property type="term" value="F:zinc ion binding"/>
    <property type="evidence" value="ECO:0007669"/>
    <property type="project" value="InterPro"/>
</dbReference>
<organism evidence="8 9">
    <name type="scientific">Trichoderma breve</name>
    <dbReference type="NCBI Taxonomy" id="2034170"/>
    <lineage>
        <taxon>Eukaryota</taxon>
        <taxon>Fungi</taxon>
        <taxon>Dikarya</taxon>
        <taxon>Ascomycota</taxon>
        <taxon>Pezizomycotina</taxon>
        <taxon>Sordariomycetes</taxon>
        <taxon>Hypocreomycetidae</taxon>
        <taxon>Hypocreales</taxon>
        <taxon>Hypocreaceae</taxon>
        <taxon>Trichoderma</taxon>
    </lineage>
</organism>
<protein>
    <recommendedName>
        <fullName evidence="7">Zn(2)-C6 fungal-type domain-containing protein</fullName>
    </recommendedName>
</protein>
<dbReference type="CDD" id="cd12148">
    <property type="entry name" value="fungal_TF_MHR"/>
    <property type="match status" value="1"/>
</dbReference>
<evidence type="ECO:0000256" key="1">
    <source>
        <dbReference type="ARBA" id="ARBA00004123"/>
    </source>
</evidence>
<dbReference type="GO" id="GO:0005634">
    <property type="term" value="C:nucleus"/>
    <property type="evidence" value="ECO:0007669"/>
    <property type="project" value="UniProtKB-SubCell"/>
</dbReference>
<dbReference type="EMBL" id="JAOPEN010000006">
    <property type="protein sequence ID" value="KAJ4855721.1"/>
    <property type="molecule type" value="Genomic_DNA"/>
</dbReference>
<sequence length="632" mass="70349">MERGSAPKRNATACEHCRTAKAKCQPSEQPGVCGKCLASRRECVSRTKARPRRSRRALSTAETGQSPAGQPSTFSIDYLVPIRSHVEDDFETLRELHNSALDTVLDTDGPIDFLPTPSQSASQSSSSTQSQSRSVFESWRKPQFNMASAESLLRNFSSMLEYIPFIVLPADSTVTQVAATKPFILLAILTVSSRSRPVQKHSLYDEEFLRVLGLKYVSGGERSLQLLQGLLIYCSWYPFHLKPKSSRLVQCMRMAADIVHDLSLDEDFLSSDPWGRGVTSEELDMIRAYLAYVYLVSTYVAVWKGDRCVHTRLPPWAGTAIDILEQNAQVEGDRTLAALVRLSRLSSDAGDAINDRDGQTVRNSQLTLLGLEQQYQQIRNNILATSPNLLEAKEPVRLQMMFLDIYLDTGSLLALPVAKTSLSAKLTRFPPPISKIYSGTRKIRACLDYVGGLSDKAILSFTVNDWTRLITIFTLAFRLSFPLKECPDFDWEWANSEIQLDQFLSKISREGDTTVASNGVLSANRAVLGVLKAKYNRRLSSLSEQPAREVSKTFGCPMMSGGTLIAEANWNSGLTQASAQSTIVDMPEVLPGFHDDWATLAAEWHNIEEMTWESFDDQFTNSMGTTESSWSL</sequence>
<dbReference type="SUPFAM" id="SSF57701">
    <property type="entry name" value="Zn2/Cys6 DNA-binding domain"/>
    <property type="match status" value="1"/>
</dbReference>
<dbReference type="SMART" id="SM00066">
    <property type="entry name" value="GAL4"/>
    <property type="match status" value="1"/>
</dbReference>
<dbReference type="GO" id="GO:0000981">
    <property type="term" value="F:DNA-binding transcription factor activity, RNA polymerase II-specific"/>
    <property type="evidence" value="ECO:0007669"/>
    <property type="project" value="InterPro"/>
</dbReference>
<dbReference type="Proteomes" id="UP001140511">
    <property type="component" value="Unassembled WGS sequence"/>
</dbReference>
<dbReference type="GeneID" id="80870987"/>
<name>A0A9W9B9D5_9HYPO</name>
<keyword evidence="3" id="KW-0238">DNA-binding</keyword>
<evidence type="ECO:0000256" key="2">
    <source>
        <dbReference type="ARBA" id="ARBA00023015"/>
    </source>
</evidence>
<dbReference type="Gene3D" id="4.10.240.10">
    <property type="entry name" value="Zn(2)-C6 fungal-type DNA-binding domain"/>
    <property type="match status" value="1"/>
</dbReference>
<comment type="subcellular location">
    <subcellularLocation>
        <location evidence="1">Nucleus</location>
    </subcellularLocation>
</comment>
<dbReference type="GO" id="GO:0000976">
    <property type="term" value="F:transcription cis-regulatory region binding"/>
    <property type="evidence" value="ECO:0007669"/>
    <property type="project" value="TreeGrafter"/>
</dbReference>
<dbReference type="PANTHER" id="PTHR31845:SF10">
    <property type="entry name" value="ZN(II)2CYS6 TRANSCRIPTION FACTOR (EUROFUNG)"/>
    <property type="match status" value="1"/>
</dbReference>
<feature type="compositionally biased region" description="Low complexity" evidence="6">
    <location>
        <begin position="118"/>
        <end position="132"/>
    </location>
</feature>
<dbReference type="PROSITE" id="PS00463">
    <property type="entry name" value="ZN2_CY6_FUNGAL_1"/>
    <property type="match status" value="1"/>
</dbReference>
<feature type="domain" description="Zn(2)-C6 fungal-type" evidence="7">
    <location>
        <begin position="13"/>
        <end position="45"/>
    </location>
</feature>
<comment type="caution">
    <text evidence="8">The sequence shown here is derived from an EMBL/GenBank/DDBJ whole genome shotgun (WGS) entry which is preliminary data.</text>
</comment>